<feature type="transmembrane region" description="Helical" evidence="6">
    <location>
        <begin position="174"/>
        <end position="196"/>
    </location>
</feature>
<feature type="transmembrane region" description="Helical" evidence="6">
    <location>
        <begin position="249"/>
        <end position="277"/>
    </location>
</feature>
<dbReference type="GO" id="GO:0005886">
    <property type="term" value="C:plasma membrane"/>
    <property type="evidence" value="ECO:0007669"/>
    <property type="project" value="UniProtKB-SubCell"/>
</dbReference>
<dbReference type="PANTHER" id="PTHR39087:SF2">
    <property type="entry name" value="UPF0104 MEMBRANE PROTEIN MJ1595"/>
    <property type="match status" value="1"/>
</dbReference>
<sequence>MKRSLPFILALSFLVAFFYFIPLEKLKEALSRIPIPFLLLAFFFYSLSQVARAVRWKVFLDNLSFSQIFWLSSVNVFFNNVIPARLGELSWFYYAKKLNVVFRASLWSFLVGRIFDILAMFFVSGIVFRGYLITLSIVSLLIVLLFHKSYFMIPKWKKLEEFRNYIKERSSLRVSLYLFVLSCVSFLTKLAALQTLVYNSVGFDTRLVPSFVAGELSSVLPLHSFMGYGTYEMSFSLPLKLYGISLEDALLTAFLFHNFLLISSAVYGLIGLVVLHYNDSPP</sequence>
<proteinExistence type="predicted"/>
<keyword evidence="4 6" id="KW-1133">Transmembrane helix</keyword>
<dbReference type="Proteomes" id="UP000189810">
    <property type="component" value="Chromosome I"/>
</dbReference>
<protein>
    <recommendedName>
        <fullName evidence="9">Lysylphosphatidylglycerol synthase TM region</fullName>
    </recommendedName>
</protein>
<evidence type="ECO:0008006" key="9">
    <source>
        <dbReference type="Google" id="ProtNLM"/>
    </source>
</evidence>
<dbReference type="AlphaFoldDB" id="A0A1M6SDC6"/>
<dbReference type="EMBL" id="LT670846">
    <property type="protein sequence ID" value="SHK42753.1"/>
    <property type="molecule type" value="Genomic_DNA"/>
</dbReference>
<feature type="transmembrane region" description="Helical" evidence="6">
    <location>
        <begin position="6"/>
        <end position="22"/>
    </location>
</feature>
<evidence type="ECO:0000313" key="7">
    <source>
        <dbReference type="EMBL" id="SHK42753.1"/>
    </source>
</evidence>
<evidence type="ECO:0000256" key="4">
    <source>
        <dbReference type="ARBA" id="ARBA00022989"/>
    </source>
</evidence>
<evidence type="ECO:0000256" key="5">
    <source>
        <dbReference type="ARBA" id="ARBA00023136"/>
    </source>
</evidence>
<name>A0A1M6SDC6_9AQUI</name>
<dbReference type="Pfam" id="PF03706">
    <property type="entry name" value="LPG_synthase_TM"/>
    <property type="match status" value="1"/>
</dbReference>
<evidence type="ECO:0000256" key="3">
    <source>
        <dbReference type="ARBA" id="ARBA00022692"/>
    </source>
</evidence>
<keyword evidence="2" id="KW-1003">Cell membrane</keyword>
<evidence type="ECO:0000313" key="8">
    <source>
        <dbReference type="Proteomes" id="UP000189810"/>
    </source>
</evidence>
<keyword evidence="5 6" id="KW-0472">Membrane</keyword>
<gene>
    <name evidence="7" type="ORF">SAMN05444391_0986</name>
</gene>
<comment type="subcellular location">
    <subcellularLocation>
        <location evidence="1">Cell membrane</location>
        <topology evidence="1">Multi-pass membrane protein</topology>
    </subcellularLocation>
</comment>
<dbReference type="RefSeq" id="WP_079654111.1">
    <property type="nucleotide sequence ID" value="NZ_LT670846.1"/>
</dbReference>
<dbReference type="PANTHER" id="PTHR39087">
    <property type="entry name" value="UPF0104 MEMBRANE PROTEIN MJ1595"/>
    <property type="match status" value="1"/>
</dbReference>
<dbReference type="OrthoDB" id="421014at2"/>
<evidence type="ECO:0000256" key="2">
    <source>
        <dbReference type="ARBA" id="ARBA00022475"/>
    </source>
</evidence>
<feature type="transmembrane region" description="Helical" evidence="6">
    <location>
        <begin position="29"/>
        <end position="48"/>
    </location>
</feature>
<reference evidence="7 8" key="1">
    <citation type="submission" date="2016-11" db="EMBL/GenBank/DDBJ databases">
        <authorList>
            <person name="Jaros S."/>
            <person name="Januszkiewicz K."/>
            <person name="Wedrychowicz H."/>
        </authorList>
    </citation>
    <scope>NUCLEOTIDE SEQUENCE [LARGE SCALE GENOMIC DNA]</scope>
    <source>
        <strain evidence="7 8">DSM 19557</strain>
    </source>
</reference>
<organism evidence="7 8">
    <name type="scientific">Thermocrinis minervae</name>
    <dbReference type="NCBI Taxonomy" id="381751"/>
    <lineage>
        <taxon>Bacteria</taxon>
        <taxon>Pseudomonadati</taxon>
        <taxon>Aquificota</taxon>
        <taxon>Aquificia</taxon>
        <taxon>Aquificales</taxon>
        <taxon>Aquificaceae</taxon>
        <taxon>Thermocrinis</taxon>
    </lineage>
</organism>
<feature type="transmembrane region" description="Helical" evidence="6">
    <location>
        <begin position="133"/>
        <end position="153"/>
    </location>
</feature>
<feature type="transmembrane region" description="Helical" evidence="6">
    <location>
        <begin position="106"/>
        <end position="127"/>
    </location>
</feature>
<keyword evidence="8" id="KW-1185">Reference proteome</keyword>
<accession>A0A1M6SDC6</accession>
<dbReference type="STRING" id="381751.SAMN05444391_0986"/>
<dbReference type="InterPro" id="IPR022791">
    <property type="entry name" value="L-PG_synthase/AglD"/>
</dbReference>
<evidence type="ECO:0000256" key="1">
    <source>
        <dbReference type="ARBA" id="ARBA00004651"/>
    </source>
</evidence>
<evidence type="ECO:0000256" key="6">
    <source>
        <dbReference type="SAM" id="Phobius"/>
    </source>
</evidence>
<keyword evidence="3 6" id="KW-0812">Transmembrane</keyword>